<dbReference type="GO" id="GO:0003677">
    <property type="term" value="F:DNA binding"/>
    <property type="evidence" value="ECO:0007669"/>
    <property type="project" value="InterPro"/>
</dbReference>
<proteinExistence type="predicted"/>
<dbReference type="Pfam" id="PF02747">
    <property type="entry name" value="PCNA_C"/>
    <property type="match status" value="1"/>
</dbReference>
<accession>A0AAW1W2D4</accession>
<sequence>MAKISSVFDDLSLSNARHVEVYVTPRRVRFLTRGGEFGRSQITCLQDAGLANVEQGVQLSLCFSCLQKYMKVITKEIPKASQVTMNVYSDPNLPCVIEHTVSGIGFTGLYSAHLKCPKESEDEGRKASEGTSNAIHLNSFYFLVN</sequence>
<dbReference type="EMBL" id="JBEDUW010000007">
    <property type="protein sequence ID" value="KAK9913676.1"/>
    <property type="molecule type" value="Genomic_DNA"/>
</dbReference>
<protein>
    <recommendedName>
        <fullName evidence="1">Proliferating cell nuclear antigen PCNA C-terminal domain-containing protein</fullName>
    </recommendedName>
</protein>
<evidence type="ECO:0000313" key="2">
    <source>
        <dbReference type="EMBL" id="KAK9913676.1"/>
    </source>
</evidence>
<name>A0AAW1W2D4_RUBAR</name>
<dbReference type="GO" id="GO:0006275">
    <property type="term" value="P:regulation of DNA replication"/>
    <property type="evidence" value="ECO:0007669"/>
    <property type="project" value="InterPro"/>
</dbReference>
<comment type="caution">
    <text evidence="2">The sequence shown here is derived from an EMBL/GenBank/DDBJ whole genome shotgun (WGS) entry which is preliminary data.</text>
</comment>
<evidence type="ECO:0000259" key="1">
    <source>
        <dbReference type="Pfam" id="PF02747"/>
    </source>
</evidence>
<dbReference type="AlphaFoldDB" id="A0AAW1W2D4"/>
<evidence type="ECO:0000313" key="3">
    <source>
        <dbReference type="Proteomes" id="UP001457282"/>
    </source>
</evidence>
<dbReference type="Gene3D" id="3.70.10.10">
    <property type="match status" value="1"/>
</dbReference>
<organism evidence="2 3">
    <name type="scientific">Rubus argutus</name>
    <name type="common">Southern blackberry</name>
    <dbReference type="NCBI Taxonomy" id="59490"/>
    <lineage>
        <taxon>Eukaryota</taxon>
        <taxon>Viridiplantae</taxon>
        <taxon>Streptophyta</taxon>
        <taxon>Embryophyta</taxon>
        <taxon>Tracheophyta</taxon>
        <taxon>Spermatophyta</taxon>
        <taxon>Magnoliopsida</taxon>
        <taxon>eudicotyledons</taxon>
        <taxon>Gunneridae</taxon>
        <taxon>Pentapetalae</taxon>
        <taxon>rosids</taxon>
        <taxon>fabids</taxon>
        <taxon>Rosales</taxon>
        <taxon>Rosaceae</taxon>
        <taxon>Rosoideae</taxon>
        <taxon>Rosoideae incertae sedis</taxon>
        <taxon>Rubus</taxon>
    </lineage>
</organism>
<feature type="domain" description="Proliferating cell nuclear antigen PCNA C-terminal" evidence="1">
    <location>
        <begin position="16"/>
        <end position="112"/>
    </location>
</feature>
<gene>
    <name evidence="2" type="ORF">M0R45_037486</name>
</gene>
<keyword evidence="3" id="KW-1185">Reference proteome</keyword>
<dbReference type="InterPro" id="IPR022649">
    <property type="entry name" value="Pr_cel_nuc_antig_C"/>
</dbReference>
<reference evidence="2 3" key="1">
    <citation type="journal article" date="2023" name="G3 (Bethesda)">
        <title>A chromosome-length genome assembly and annotation of blackberry (Rubus argutus, cv. 'Hillquist').</title>
        <authorList>
            <person name="Bruna T."/>
            <person name="Aryal R."/>
            <person name="Dudchenko O."/>
            <person name="Sargent D.J."/>
            <person name="Mead D."/>
            <person name="Buti M."/>
            <person name="Cavallini A."/>
            <person name="Hytonen T."/>
            <person name="Andres J."/>
            <person name="Pham M."/>
            <person name="Weisz D."/>
            <person name="Mascagni F."/>
            <person name="Usai G."/>
            <person name="Natali L."/>
            <person name="Bassil N."/>
            <person name="Fernandez G.E."/>
            <person name="Lomsadze A."/>
            <person name="Armour M."/>
            <person name="Olukolu B."/>
            <person name="Poorten T."/>
            <person name="Britton C."/>
            <person name="Davik J."/>
            <person name="Ashrafi H."/>
            <person name="Aiden E.L."/>
            <person name="Borodovsky M."/>
            <person name="Worthington M."/>
        </authorList>
    </citation>
    <scope>NUCLEOTIDE SEQUENCE [LARGE SCALE GENOMIC DNA]</scope>
    <source>
        <strain evidence="2">PI 553951</strain>
    </source>
</reference>
<dbReference type="Proteomes" id="UP001457282">
    <property type="component" value="Unassembled WGS sequence"/>
</dbReference>